<sequence>MAILPQFVWTFIAAQLLPLTFVNYIHTFKFMLTSRRIVATSTIHLPVSYSIGTAQNPNLSTLATTSKITLTSLQPLLTLDYGTEVLGIPTLDVDEISGLAQIELRYSEEFAGLDNVNGDGPFNFANGLTNMFRAETFEIAKPGNFQSYFAQGGLRWQSIRLLTNGSITISGAGLQGATILPSNQLPGAFNSSNGLYEDIWNLGAKAVQTACVEKGGLKPTWDITDDGALIYGQQTGQSVKGMGYSNYTMSFTTKIVRGGTGWRVATPAHSYGPYFVLTSNYPTNSTFVNTNTTLLPANNLIVGYGWGLVNVTTLTTGPVQNYPVQISISENEWLRITTSITPQGFLVLVNNVTIATISYTEGIAFASHYGSSSVTAGSWGFGPYQDQVAYVKNVEVTAANGTTIYENSMASTEILKEYGMGTNDASVCLDGSKRDRLVWIGDFVHTARILGASMNRTDFISGVMDFVFARQITSVGYVPMDAQMGTSIQYKEVYYPANFIIMDYQIFFLVTIGDYYQMTGDLALVDKYWQQTKLVATAILSFVDSASGLLGSEYAYFFSGPSNGTAPSALMVLALRQLIPVAVAVGDNSTAQAYKSAADAISTSINEKLWNDELGFYSLSLTSPEDFSAAGLAFAIRAGIANATQATRSISNLPLLKYGLGYMDDTTVTKSNETQLSPNILGFLLESLFIANMTMGVQTLDVATDLLENFWSKMVTQNEYYTGASWEYLYPDGSPGIGLYTSLSHPWGGAPTYILPQYVLGISALDPGYKKWQFKPLVYGMGLDTSEGVVPTPQGGIHASWKLAGGGLLLNVEAPSGTTGTISLPFVPSDISVSCEGRYAGGALVEVNGGSSCKIFALE</sequence>
<evidence type="ECO:0000256" key="1">
    <source>
        <dbReference type="SAM" id="Phobius"/>
    </source>
</evidence>
<dbReference type="Gene3D" id="1.50.10.10">
    <property type="match status" value="1"/>
</dbReference>
<dbReference type="Pfam" id="PF17390">
    <property type="entry name" value="Bac_rhamnosid_C"/>
    <property type="match status" value="1"/>
</dbReference>
<accession>A0A8H4R0X0</accession>
<reference evidence="4 5" key="1">
    <citation type="submission" date="2020-03" db="EMBL/GenBank/DDBJ databases">
        <title>Draft Genome Sequence of Cudoniella acicularis.</title>
        <authorList>
            <person name="Buettner E."/>
            <person name="Kellner H."/>
        </authorList>
    </citation>
    <scope>NUCLEOTIDE SEQUENCE [LARGE SCALE GENOMIC DNA]</scope>
    <source>
        <strain evidence="4 5">DSM 108380</strain>
    </source>
</reference>
<feature type="domain" description="Alpha-L-rhamnosidase six-hairpin glycosidase" evidence="2">
    <location>
        <begin position="418"/>
        <end position="641"/>
    </location>
</feature>
<dbReference type="Gene3D" id="2.60.420.10">
    <property type="entry name" value="Maltose phosphorylase, domain 3"/>
    <property type="match status" value="1"/>
</dbReference>
<dbReference type="PANTHER" id="PTHR34987:SF4">
    <property type="entry name" value="ALPHA-L-RHAMNOSIDASE C-TERMINAL DOMAIN-CONTAINING PROTEIN"/>
    <property type="match status" value="1"/>
</dbReference>
<dbReference type="PANTHER" id="PTHR34987">
    <property type="entry name" value="C, PUTATIVE (AFU_ORTHOLOGUE AFUA_3G02880)-RELATED"/>
    <property type="match status" value="1"/>
</dbReference>
<feature type="domain" description="Alpha-L-rhamnosidase C-terminal" evidence="3">
    <location>
        <begin position="761"/>
        <end position="826"/>
    </location>
</feature>
<dbReference type="EMBL" id="JAAMPI010001976">
    <property type="protein sequence ID" value="KAF4620215.1"/>
    <property type="molecule type" value="Genomic_DNA"/>
</dbReference>
<dbReference type="InterPro" id="IPR008928">
    <property type="entry name" value="6-hairpin_glycosidase_sf"/>
</dbReference>
<evidence type="ECO:0008006" key="6">
    <source>
        <dbReference type="Google" id="ProtNLM"/>
    </source>
</evidence>
<evidence type="ECO:0000313" key="5">
    <source>
        <dbReference type="Proteomes" id="UP000566819"/>
    </source>
</evidence>
<protein>
    <recommendedName>
        <fullName evidence="6">Alpha-L-rhamnosidase C-terminal domain-containing protein</fullName>
    </recommendedName>
</protein>
<gene>
    <name evidence="4" type="ORF">G7Y89_g14606</name>
</gene>
<proteinExistence type="predicted"/>
<keyword evidence="5" id="KW-1185">Reference proteome</keyword>
<dbReference type="GO" id="GO:0003824">
    <property type="term" value="F:catalytic activity"/>
    <property type="evidence" value="ECO:0007669"/>
    <property type="project" value="UniProtKB-ARBA"/>
</dbReference>
<keyword evidence="1" id="KW-1133">Transmembrane helix</keyword>
<feature type="transmembrane region" description="Helical" evidence="1">
    <location>
        <begin position="6"/>
        <end position="26"/>
    </location>
</feature>
<dbReference type="SUPFAM" id="SSF48208">
    <property type="entry name" value="Six-hairpin glycosidases"/>
    <property type="match status" value="1"/>
</dbReference>
<dbReference type="Proteomes" id="UP000566819">
    <property type="component" value="Unassembled WGS sequence"/>
</dbReference>
<dbReference type="InterPro" id="IPR035398">
    <property type="entry name" value="Bac_rhamnosid_C"/>
</dbReference>
<evidence type="ECO:0000259" key="3">
    <source>
        <dbReference type="Pfam" id="PF17390"/>
    </source>
</evidence>
<dbReference type="GO" id="GO:0005975">
    <property type="term" value="P:carbohydrate metabolic process"/>
    <property type="evidence" value="ECO:0007669"/>
    <property type="project" value="InterPro"/>
</dbReference>
<keyword evidence="1" id="KW-0812">Transmembrane</keyword>
<keyword evidence="1" id="KW-0472">Membrane</keyword>
<organism evidence="4 5">
    <name type="scientific">Cudoniella acicularis</name>
    <dbReference type="NCBI Taxonomy" id="354080"/>
    <lineage>
        <taxon>Eukaryota</taxon>
        <taxon>Fungi</taxon>
        <taxon>Dikarya</taxon>
        <taxon>Ascomycota</taxon>
        <taxon>Pezizomycotina</taxon>
        <taxon>Leotiomycetes</taxon>
        <taxon>Helotiales</taxon>
        <taxon>Tricladiaceae</taxon>
        <taxon>Cudoniella</taxon>
    </lineage>
</organism>
<comment type="caution">
    <text evidence="4">The sequence shown here is derived from an EMBL/GenBank/DDBJ whole genome shotgun (WGS) entry which is preliminary data.</text>
</comment>
<dbReference type="Pfam" id="PF17389">
    <property type="entry name" value="Bac_rhamnosid6H"/>
    <property type="match status" value="1"/>
</dbReference>
<name>A0A8H4R0X0_9HELO</name>
<dbReference type="InterPro" id="IPR035396">
    <property type="entry name" value="Bac_rhamnosid6H"/>
</dbReference>
<evidence type="ECO:0000313" key="4">
    <source>
        <dbReference type="EMBL" id="KAF4620215.1"/>
    </source>
</evidence>
<dbReference type="AlphaFoldDB" id="A0A8H4R0X0"/>
<dbReference type="OrthoDB" id="10036721at2759"/>
<evidence type="ECO:0000259" key="2">
    <source>
        <dbReference type="Pfam" id="PF17389"/>
    </source>
</evidence>
<dbReference type="InterPro" id="IPR012341">
    <property type="entry name" value="6hp_glycosidase-like_sf"/>
</dbReference>